<dbReference type="InterPro" id="IPR011815">
    <property type="entry name" value="PBP_1c"/>
</dbReference>
<evidence type="ECO:0000259" key="13">
    <source>
        <dbReference type="Pfam" id="PF00912"/>
    </source>
</evidence>
<dbReference type="AlphaFoldDB" id="T2GFC1"/>
<dbReference type="Pfam" id="PF06832">
    <property type="entry name" value="BiPBP_C"/>
    <property type="match status" value="1"/>
</dbReference>
<evidence type="ECO:0000256" key="3">
    <source>
        <dbReference type="ARBA" id="ARBA00007739"/>
    </source>
</evidence>
<reference evidence="15 16" key="1">
    <citation type="journal article" date="2013" name="J. Bacteriol.">
        <title>Roles of HynAB and Ech, the only two hydrogenases found in the model sulfate reducer Desulfovibrio gigas.</title>
        <authorList>
            <person name="Morais-Silva F.O."/>
            <person name="Santos C.I."/>
            <person name="Rodrigues R."/>
            <person name="Pereira I.A."/>
            <person name="Rodrigues-Pousada C."/>
        </authorList>
    </citation>
    <scope>NUCLEOTIDE SEQUENCE [LARGE SCALE GENOMIC DNA]</scope>
    <source>
        <strain evidence="16">ATCC 19364 / DSM 1382 / NCIMB 9332 / VKM B-1759</strain>
    </source>
</reference>
<dbReference type="Gene3D" id="1.10.3810.10">
    <property type="entry name" value="Biosynthetic peptidoglycan transglycosylase-like"/>
    <property type="match status" value="1"/>
</dbReference>
<evidence type="ECO:0000256" key="1">
    <source>
        <dbReference type="ARBA" id="ARBA00004752"/>
    </source>
</evidence>
<keyword evidence="9" id="KW-0511">Multifunctional enzyme</keyword>
<comment type="similarity">
    <text evidence="2">In the C-terminal section; belongs to the transpeptidase family.</text>
</comment>
<organism evidence="15 16">
    <name type="scientific">Megalodesulfovibrio gigas (strain ATCC 19364 / DSM 1382 / NCIMB 9332 / VKM B-1759)</name>
    <name type="common">Desulfovibrio gigas</name>
    <dbReference type="NCBI Taxonomy" id="1121448"/>
    <lineage>
        <taxon>Bacteria</taxon>
        <taxon>Pseudomonadati</taxon>
        <taxon>Thermodesulfobacteriota</taxon>
        <taxon>Desulfovibrionia</taxon>
        <taxon>Desulfovibrionales</taxon>
        <taxon>Desulfovibrionaceae</taxon>
        <taxon>Megalodesulfovibrio</taxon>
    </lineage>
</organism>
<proteinExistence type="inferred from homology"/>
<dbReference type="InterPro" id="IPR009647">
    <property type="entry name" value="PBP_C"/>
</dbReference>
<dbReference type="PANTHER" id="PTHR32282">
    <property type="entry name" value="BINDING PROTEIN TRANSPEPTIDASE, PUTATIVE-RELATED"/>
    <property type="match status" value="1"/>
</dbReference>
<dbReference type="RefSeq" id="WP_021761629.1">
    <property type="nucleotide sequence ID" value="NC_022444.1"/>
</dbReference>
<sequence length="793" mass="87360">MPWPAWCSRIFRRRAFASLGLWGGGALLLLWLVFLGLDQLFPFPWDALNQTPAVTVQDRHGRPLRVFLPPDGRRRQPVPLAQVSPLFRAVLVASEDRHFHRHPGVNPLAILRAAVMNLRAGRVVSGGSTITMQLARLCEPRERTIGAKLLESFRALQLEWRLSKDEILERYINMTPYGGNVVGVAAAAESYFGKDQQHLSLGEAALLTVLPRAPQGYDPVKNPQAARRARDRLLAVLERRGRIDAVQRRQAMAQQLPEGVTPLPRLAPHLAELAKALAEQRLPPGDSGRVMVATTIDRALQTAVESRLRDSAEWIRRQRLENAAVVVIENETRAVRAMAGSIEYMDFEHHGFINGCLIARSPGSALKPFLYAQAMDMGLIVPKSYLLDIPTDISGYSVRNFDGTFQGMITVEAALVQSRNVPAVRLLAQVAPPAFLELLRQAGLSTLKKTPYEYGLPLALGACEVTLLELANAYASLATLGQYRPPALLLQEEQAPPPAARILSREASWLTLDMLTRVERADLPRSWQHAKDAPSVAWKTGTSFGHRDAWAVGVSRQYTIGVWVGNLDGRAEMGISGATHAGPLLFDLFRVVEGAGAALTRPLDLALTTMAVCAADHLLPGPACPDRTEVTVIEGRTRLPRSELHQRIFVHPETGERVAGDCLQHLPHVPRLVRQYPVEFTAWMRAQGVQGEAMPAMHPTCHAAAAGEGPQVVSPDPRTPYRLRSDAPREFQRIGLKAFAGPDVRELFWYQDGSLKGSGAPDAQIFLPLEPGRHTLVVVDDQGRASQVEYRVE</sequence>
<dbReference type="KEGG" id="dgg:DGI_2860"/>
<dbReference type="GO" id="GO:0004180">
    <property type="term" value="F:carboxypeptidase activity"/>
    <property type="evidence" value="ECO:0007669"/>
    <property type="project" value="UniProtKB-KW"/>
</dbReference>
<comment type="pathway">
    <text evidence="1">Cell wall biogenesis; peptidoglycan biosynthesis.</text>
</comment>
<keyword evidence="5" id="KW-0645">Protease</keyword>
<evidence type="ECO:0000256" key="9">
    <source>
        <dbReference type="ARBA" id="ARBA00023268"/>
    </source>
</evidence>
<evidence type="ECO:0000313" key="16">
    <source>
        <dbReference type="Proteomes" id="UP000016587"/>
    </source>
</evidence>
<dbReference type="HOGENOM" id="CLU_006354_7_3_7"/>
<evidence type="ECO:0000256" key="8">
    <source>
        <dbReference type="ARBA" id="ARBA00022801"/>
    </source>
</evidence>
<dbReference type="InterPro" id="IPR012338">
    <property type="entry name" value="Beta-lactam/transpept-like"/>
</dbReference>
<dbReference type="InterPro" id="IPR001264">
    <property type="entry name" value="Glyco_trans_51"/>
</dbReference>
<dbReference type="eggNOG" id="COG4953">
    <property type="taxonomic scope" value="Bacteria"/>
</dbReference>
<evidence type="ECO:0000256" key="2">
    <source>
        <dbReference type="ARBA" id="ARBA00007090"/>
    </source>
</evidence>
<dbReference type="OrthoDB" id="9766909at2"/>
<keyword evidence="7" id="KW-0808">Transferase</keyword>
<dbReference type="InterPro" id="IPR023346">
    <property type="entry name" value="Lysozyme-like_dom_sf"/>
</dbReference>
<dbReference type="SUPFAM" id="SSF56601">
    <property type="entry name" value="beta-lactamase/transpeptidase-like"/>
    <property type="match status" value="1"/>
</dbReference>
<feature type="domain" description="Glycosyl transferase family 51" evidence="13">
    <location>
        <begin position="71"/>
        <end position="235"/>
    </location>
</feature>
<keyword evidence="4" id="KW-0121">Carboxypeptidase</keyword>
<dbReference type="InterPro" id="IPR036950">
    <property type="entry name" value="PBP_transglycosylase"/>
</dbReference>
<evidence type="ECO:0000256" key="4">
    <source>
        <dbReference type="ARBA" id="ARBA00022645"/>
    </source>
</evidence>
<dbReference type="InterPro" id="IPR050396">
    <property type="entry name" value="Glycosyltr_51/Transpeptidase"/>
</dbReference>
<dbReference type="UniPathway" id="UPA00219"/>
<protein>
    <recommendedName>
        <fullName evidence="10">peptidoglycan glycosyltransferase</fullName>
        <ecNumber evidence="10">2.4.99.28</ecNumber>
    </recommendedName>
</protein>
<dbReference type="STRING" id="1121448.DGI_2860"/>
<comment type="similarity">
    <text evidence="3">In the N-terminal section; belongs to the glycosyltransferase 51 family.</text>
</comment>
<dbReference type="GO" id="GO:0030288">
    <property type="term" value="C:outer membrane-bounded periplasmic space"/>
    <property type="evidence" value="ECO:0007669"/>
    <property type="project" value="TreeGrafter"/>
</dbReference>
<feature type="domain" description="Penicillin-binding protein transpeptidase" evidence="12">
    <location>
        <begin position="324"/>
        <end position="544"/>
    </location>
</feature>
<evidence type="ECO:0000256" key="6">
    <source>
        <dbReference type="ARBA" id="ARBA00022676"/>
    </source>
</evidence>
<dbReference type="Proteomes" id="UP000016587">
    <property type="component" value="Chromosome"/>
</dbReference>
<feature type="domain" description="Penicillin-binding C-terminal" evidence="14">
    <location>
        <begin position="701"/>
        <end position="788"/>
    </location>
</feature>
<dbReference type="GO" id="GO:0009252">
    <property type="term" value="P:peptidoglycan biosynthetic process"/>
    <property type="evidence" value="ECO:0007669"/>
    <property type="project" value="UniProtKB-UniPathway"/>
</dbReference>
<dbReference type="Pfam" id="PF00912">
    <property type="entry name" value="Transgly"/>
    <property type="match status" value="1"/>
</dbReference>
<evidence type="ECO:0000256" key="11">
    <source>
        <dbReference type="ARBA" id="ARBA00049902"/>
    </source>
</evidence>
<dbReference type="Gene3D" id="3.40.710.10">
    <property type="entry name" value="DD-peptidase/beta-lactamase superfamily"/>
    <property type="match status" value="1"/>
</dbReference>
<evidence type="ECO:0000256" key="5">
    <source>
        <dbReference type="ARBA" id="ARBA00022670"/>
    </source>
</evidence>
<accession>T2GFC1</accession>
<comment type="catalytic activity">
    <reaction evidence="11">
        <text>[GlcNAc-(1-&gt;4)-Mur2Ac(oyl-L-Ala-gamma-D-Glu-L-Lys-D-Ala-D-Ala)](n)-di-trans,octa-cis-undecaprenyl diphosphate + beta-D-GlcNAc-(1-&gt;4)-Mur2Ac(oyl-L-Ala-gamma-D-Glu-L-Lys-D-Ala-D-Ala)-di-trans,octa-cis-undecaprenyl diphosphate = [GlcNAc-(1-&gt;4)-Mur2Ac(oyl-L-Ala-gamma-D-Glu-L-Lys-D-Ala-D-Ala)](n+1)-di-trans,octa-cis-undecaprenyl diphosphate + di-trans,octa-cis-undecaprenyl diphosphate + H(+)</text>
        <dbReference type="Rhea" id="RHEA:23708"/>
        <dbReference type="Rhea" id="RHEA-COMP:9602"/>
        <dbReference type="Rhea" id="RHEA-COMP:9603"/>
        <dbReference type="ChEBI" id="CHEBI:15378"/>
        <dbReference type="ChEBI" id="CHEBI:58405"/>
        <dbReference type="ChEBI" id="CHEBI:60033"/>
        <dbReference type="ChEBI" id="CHEBI:78435"/>
        <dbReference type="EC" id="2.4.99.28"/>
    </reaction>
</comment>
<keyword evidence="16" id="KW-1185">Reference proteome</keyword>
<evidence type="ECO:0000256" key="10">
    <source>
        <dbReference type="ARBA" id="ARBA00044770"/>
    </source>
</evidence>
<evidence type="ECO:0000256" key="7">
    <source>
        <dbReference type="ARBA" id="ARBA00022679"/>
    </source>
</evidence>
<dbReference type="SUPFAM" id="SSF53955">
    <property type="entry name" value="Lysozyme-like"/>
    <property type="match status" value="1"/>
</dbReference>
<evidence type="ECO:0000259" key="12">
    <source>
        <dbReference type="Pfam" id="PF00905"/>
    </source>
</evidence>
<evidence type="ECO:0000259" key="14">
    <source>
        <dbReference type="Pfam" id="PF06832"/>
    </source>
</evidence>
<dbReference type="EC" id="2.4.99.28" evidence="10"/>
<keyword evidence="6" id="KW-0328">Glycosyltransferase</keyword>
<dbReference type="EMBL" id="CP006585">
    <property type="protein sequence ID" value="AGW14587.1"/>
    <property type="molecule type" value="Genomic_DNA"/>
</dbReference>
<keyword evidence="8" id="KW-0378">Hydrolase</keyword>
<reference evidence="16" key="2">
    <citation type="submission" date="2013-07" db="EMBL/GenBank/DDBJ databases">
        <authorList>
            <person name="Morais-Silva F.O."/>
            <person name="Rezende A.M."/>
            <person name="Pimentel C."/>
            <person name="Resende D.M."/>
            <person name="Santos C.I."/>
            <person name="Clemente C."/>
            <person name="de Oliveira L.M."/>
            <person name="da Silva S.M."/>
            <person name="Costa D.A."/>
            <person name="Varela-Raposo A."/>
            <person name="Horacio E.C.A."/>
            <person name="Matos M."/>
            <person name="Flores O."/>
            <person name="Ruiz J.C."/>
            <person name="Rodrigues-Pousada C."/>
        </authorList>
    </citation>
    <scope>NUCLEOTIDE SEQUENCE [LARGE SCALE GENOMIC DNA]</scope>
    <source>
        <strain evidence="16">ATCC 19364 / DSM 1382 / NCIMB 9332 / VKM B-1759</strain>
    </source>
</reference>
<dbReference type="GO" id="GO:0008658">
    <property type="term" value="F:penicillin binding"/>
    <property type="evidence" value="ECO:0007669"/>
    <property type="project" value="InterPro"/>
</dbReference>
<gene>
    <name evidence="15" type="ORF">DGI_2860</name>
</gene>
<dbReference type="GO" id="GO:0006508">
    <property type="term" value="P:proteolysis"/>
    <property type="evidence" value="ECO:0007669"/>
    <property type="project" value="UniProtKB-KW"/>
</dbReference>
<dbReference type="NCBIfam" id="TIGR02073">
    <property type="entry name" value="PBP_1c"/>
    <property type="match status" value="1"/>
</dbReference>
<dbReference type="PATRIC" id="fig|1121448.10.peg.2822"/>
<dbReference type="InterPro" id="IPR001460">
    <property type="entry name" value="PCN-bd_Tpept"/>
</dbReference>
<dbReference type="Pfam" id="PF00905">
    <property type="entry name" value="Transpeptidase"/>
    <property type="match status" value="1"/>
</dbReference>
<evidence type="ECO:0000313" key="15">
    <source>
        <dbReference type="EMBL" id="AGW14587.1"/>
    </source>
</evidence>
<name>T2GFC1_MEGG1</name>
<dbReference type="PANTHER" id="PTHR32282:SF15">
    <property type="entry name" value="PENICILLIN-BINDING PROTEIN 1C"/>
    <property type="match status" value="1"/>
</dbReference>
<dbReference type="GO" id="GO:0008955">
    <property type="term" value="F:peptidoglycan glycosyltransferase activity"/>
    <property type="evidence" value="ECO:0007669"/>
    <property type="project" value="UniProtKB-EC"/>
</dbReference>